<feature type="transmembrane region" description="Helical" evidence="2">
    <location>
        <begin position="48"/>
        <end position="69"/>
    </location>
</feature>
<feature type="domain" description="DUF6534" evidence="3">
    <location>
        <begin position="169"/>
        <end position="257"/>
    </location>
</feature>
<keyword evidence="2" id="KW-1133">Transmembrane helix</keyword>
<evidence type="ECO:0000313" key="5">
    <source>
        <dbReference type="Proteomes" id="UP000053989"/>
    </source>
</evidence>
<name>A0A0C3AY61_9AGAM</name>
<dbReference type="AlphaFoldDB" id="A0A0C3AY61"/>
<protein>
    <recommendedName>
        <fullName evidence="3">DUF6534 domain-containing protein</fullName>
    </recommendedName>
</protein>
<dbReference type="STRING" id="1036808.A0A0C3AY61"/>
<gene>
    <name evidence="4" type="ORF">SCLCIDRAFT_1207166</name>
</gene>
<evidence type="ECO:0000259" key="3">
    <source>
        <dbReference type="Pfam" id="PF20152"/>
    </source>
</evidence>
<reference evidence="4 5" key="1">
    <citation type="submission" date="2014-04" db="EMBL/GenBank/DDBJ databases">
        <authorList>
            <consortium name="DOE Joint Genome Institute"/>
            <person name="Kuo A."/>
            <person name="Kohler A."/>
            <person name="Nagy L.G."/>
            <person name="Floudas D."/>
            <person name="Copeland A."/>
            <person name="Barry K.W."/>
            <person name="Cichocki N."/>
            <person name="Veneault-Fourrey C."/>
            <person name="LaButti K."/>
            <person name="Lindquist E.A."/>
            <person name="Lipzen A."/>
            <person name="Lundell T."/>
            <person name="Morin E."/>
            <person name="Murat C."/>
            <person name="Sun H."/>
            <person name="Tunlid A."/>
            <person name="Henrissat B."/>
            <person name="Grigoriev I.V."/>
            <person name="Hibbett D.S."/>
            <person name="Martin F."/>
            <person name="Nordberg H.P."/>
            <person name="Cantor M.N."/>
            <person name="Hua S.X."/>
        </authorList>
    </citation>
    <scope>NUCLEOTIDE SEQUENCE [LARGE SCALE GENOMIC DNA]</scope>
    <source>
        <strain evidence="4 5">Foug A</strain>
    </source>
</reference>
<evidence type="ECO:0000256" key="2">
    <source>
        <dbReference type="SAM" id="Phobius"/>
    </source>
</evidence>
<organism evidence="4 5">
    <name type="scientific">Scleroderma citrinum Foug A</name>
    <dbReference type="NCBI Taxonomy" id="1036808"/>
    <lineage>
        <taxon>Eukaryota</taxon>
        <taxon>Fungi</taxon>
        <taxon>Dikarya</taxon>
        <taxon>Basidiomycota</taxon>
        <taxon>Agaricomycotina</taxon>
        <taxon>Agaricomycetes</taxon>
        <taxon>Agaricomycetidae</taxon>
        <taxon>Boletales</taxon>
        <taxon>Sclerodermatineae</taxon>
        <taxon>Sclerodermataceae</taxon>
        <taxon>Scleroderma</taxon>
    </lineage>
</organism>
<dbReference type="HOGENOM" id="CLU_046025_0_0_1"/>
<sequence>MSSVPTIAGNCGSLLLGALVAFSLSGCVSLQFAMYWRTYSKDMWQIRSLITLTWMLDIAHSVFVAMGIWDSIIAPNGDFSPEQLDKIPWSLAISGEPAVLITFVAHSFSTYRIYILQRKWILAVLVGTLAFVRLVCASVTAQQMIYLGQYSLLVRPFPGWIITLGLSLSAFIDIVITVSLCHFFRESRKEKCSVTTHRILDTLTKWTLQNGLITCAGATASLICWKTIQDNLLFMGLHFVMGKLYANSLLASLNVREMIRKPCLHNTTGENSQVVILSQDFGMDPSENPVTNSTPSKGMKGRYPIQVNVEHSVVSMVDMNIDVPSDLNATSE</sequence>
<dbReference type="Pfam" id="PF20152">
    <property type="entry name" value="DUF6534"/>
    <property type="match status" value="1"/>
</dbReference>
<dbReference type="PANTHER" id="PTHR40465">
    <property type="entry name" value="CHROMOSOME 1, WHOLE GENOME SHOTGUN SEQUENCE"/>
    <property type="match status" value="1"/>
</dbReference>
<feature type="transmembrane region" description="Helical" evidence="2">
    <location>
        <begin position="120"/>
        <end position="140"/>
    </location>
</feature>
<dbReference type="InParanoid" id="A0A0C3AY61"/>
<evidence type="ECO:0000313" key="4">
    <source>
        <dbReference type="EMBL" id="KIM69922.1"/>
    </source>
</evidence>
<feature type="transmembrane region" description="Helical" evidence="2">
    <location>
        <begin position="160"/>
        <end position="184"/>
    </location>
</feature>
<dbReference type="PANTHER" id="PTHR40465:SF1">
    <property type="entry name" value="DUF6534 DOMAIN-CONTAINING PROTEIN"/>
    <property type="match status" value="1"/>
</dbReference>
<dbReference type="Proteomes" id="UP000053989">
    <property type="component" value="Unassembled WGS sequence"/>
</dbReference>
<keyword evidence="2" id="KW-0812">Transmembrane</keyword>
<accession>A0A0C3AY61</accession>
<feature type="transmembrane region" description="Helical" evidence="2">
    <location>
        <begin position="89"/>
        <end position="108"/>
    </location>
</feature>
<reference evidence="5" key="2">
    <citation type="submission" date="2015-01" db="EMBL/GenBank/DDBJ databases">
        <title>Evolutionary Origins and Diversification of the Mycorrhizal Mutualists.</title>
        <authorList>
            <consortium name="DOE Joint Genome Institute"/>
            <consortium name="Mycorrhizal Genomics Consortium"/>
            <person name="Kohler A."/>
            <person name="Kuo A."/>
            <person name="Nagy L.G."/>
            <person name="Floudas D."/>
            <person name="Copeland A."/>
            <person name="Barry K.W."/>
            <person name="Cichocki N."/>
            <person name="Veneault-Fourrey C."/>
            <person name="LaButti K."/>
            <person name="Lindquist E.A."/>
            <person name="Lipzen A."/>
            <person name="Lundell T."/>
            <person name="Morin E."/>
            <person name="Murat C."/>
            <person name="Riley R."/>
            <person name="Ohm R."/>
            <person name="Sun H."/>
            <person name="Tunlid A."/>
            <person name="Henrissat B."/>
            <person name="Grigoriev I.V."/>
            <person name="Hibbett D.S."/>
            <person name="Martin F."/>
        </authorList>
    </citation>
    <scope>NUCLEOTIDE SEQUENCE [LARGE SCALE GENOMIC DNA]</scope>
    <source>
        <strain evidence="5">Foug A</strain>
    </source>
</reference>
<feature type="transmembrane region" description="Helical" evidence="2">
    <location>
        <begin position="12"/>
        <end position="36"/>
    </location>
</feature>
<keyword evidence="5" id="KW-1185">Reference proteome</keyword>
<proteinExistence type="predicted"/>
<dbReference type="EMBL" id="KN822005">
    <property type="protein sequence ID" value="KIM69922.1"/>
    <property type="molecule type" value="Genomic_DNA"/>
</dbReference>
<keyword evidence="2" id="KW-0472">Membrane</keyword>
<dbReference type="OrthoDB" id="3206554at2759"/>
<evidence type="ECO:0000256" key="1">
    <source>
        <dbReference type="SAM" id="MobiDB-lite"/>
    </source>
</evidence>
<dbReference type="InterPro" id="IPR045339">
    <property type="entry name" value="DUF6534"/>
</dbReference>
<feature type="region of interest" description="Disordered" evidence="1">
    <location>
        <begin position="282"/>
        <end position="301"/>
    </location>
</feature>